<name>A0A0F9GCP3_9ZZZZ</name>
<dbReference type="EMBL" id="LAZR01018389">
    <property type="protein sequence ID" value="KKL96599.1"/>
    <property type="molecule type" value="Genomic_DNA"/>
</dbReference>
<dbReference type="AlphaFoldDB" id="A0A0F9GCP3"/>
<dbReference type="SUPFAM" id="SSF110849">
    <property type="entry name" value="ParB/Sulfiredoxin"/>
    <property type="match status" value="1"/>
</dbReference>
<dbReference type="Gene3D" id="3.90.1530.10">
    <property type="entry name" value="Conserved hypothetical protein from pyrococcus furiosus pfu- 392566-001, ParB domain"/>
    <property type="match status" value="1"/>
</dbReference>
<sequence length="101" mass="11053">MAKKKTQKKIDGPEIHCHGELLDPAKLKPHPANPAKHPEEQVKLLAKIMAGHGIRHPITVSKLSGFIVSGHCRRDAAVLLGLKNTLSSNRSSRTHQKNSLC</sequence>
<dbReference type="InterPro" id="IPR036086">
    <property type="entry name" value="ParB/Sulfiredoxin_sf"/>
</dbReference>
<dbReference type="InterPro" id="IPR003115">
    <property type="entry name" value="ParB_N"/>
</dbReference>
<evidence type="ECO:0000259" key="1">
    <source>
        <dbReference type="SMART" id="SM00470"/>
    </source>
</evidence>
<feature type="domain" description="ParB-like N-terminal" evidence="1">
    <location>
        <begin position="20"/>
        <end position="99"/>
    </location>
</feature>
<gene>
    <name evidence="2" type="ORF">LCGC14_1842890</name>
</gene>
<dbReference type="SMART" id="SM00470">
    <property type="entry name" value="ParB"/>
    <property type="match status" value="1"/>
</dbReference>
<organism evidence="2">
    <name type="scientific">marine sediment metagenome</name>
    <dbReference type="NCBI Taxonomy" id="412755"/>
    <lineage>
        <taxon>unclassified sequences</taxon>
        <taxon>metagenomes</taxon>
        <taxon>ecological metagenomes</taxon>
    </lineage>
</organism>
<evidence type="ECO:0000313" key="2">
    <source>
        <dbReference type="EMBL" id="KKL96599.1"/>
    </source>
</evidence>
<accession>A0A0F9GCP3</accession>
<proteinExistence type="predicted"/>
<comment type="caution">
    <text evidence="2">The sequence shown here is derived from an EMBL/GenBank/DDBJ whole genome shotgun (WGS) entry which is preliminary data.</text>
</comment>
<protein>
    <recommendedName>
        <fullName evidence="1">ParB-like N-terminal domain-containing protein</fullName>
    </recommendedName>
</protein>
<reference evidence="2" key="1">
    <citation type="journal article" date="2015" name="Nature">
        <title>Complex archaea that bridge the gap between prokaryotes and eukaryotes.</title>
        <authorList>
            <person name="Spang A."/>
            <person name="Saw J.H."/>
            <person name="Jorgensen S.L."/>
            <person name="Zaremba-Niedzwiedzka K."/>
            <person name="Martijn J."/>
            <person name="Lind A.E."/>
            <person name="van Eijk R."/>
            <person name="Schleper C."/>
            <person name="Guy L."/>
            <person name="Ettema T.J."/>
        </authorList>
    </citation>
    <scope>NUCLEOTIDE SEQUENCE</scope>
</reference>